<protein>
    <submittedName>
        <fullName evidence="1">Uncharacterized protein</fullName>
    </submittedName>
</protein>
<organism evidence="1 2">
    <name type="scientific">Batillaria attramentaria</name>
    <dbReference type="NCBI Taxonomy" id="370345"/>
    <lineage>
        <taxon>Eukaryota</taxon>
        <taxon>Metazoa</taxon>
        <taxon>Spiralia</taxon>
        <taxon>Lophotrochozoa</taxon>
        <taxon>Mollusca</taxon>
        <taxon>Gastropoda</taxon>
        <taxon>Caenogastropoda</taxon>
        <taxon>Sorbeoconcha</taxon>
        <taxon>Cerithioidea</taxon>
        <taxon>Batillariidae</taxon>
        <taxon>Batillaria</taxon>
    </lineage>
</organism>
<sequence length="97" mass="11251">MWCPHLKSATNKFMKAMVAFGYRRTRQTGVRRESSLSLSQAVSFTRQTGVRRESSLSLSQAVSFKKDQTHRRRIPLEGCELFSRTCLQIWLLECKPL</sequence>
<accession>A0ABD0LC66</accession>
<dbReference type="Proteomes" id="UP001519460">
    <property type="component" value="Unassembled WGS sequence"/>
</dbReference>
<reference evidence="1 2" key="1">
    <citation type="journal article" date="2023" name="Sci. Data">
        <title>Genome assembly of the Korean intertidal mud-creeper Batillaria attramentaria.</title>
        <authorList>
            <person name="Patra A.K."/>
            <person name="Ho P.T."/>
            <person name="Jun S."/>
            <person name="Lee S.J."/>
            <person name="Kim Y."/>
            <person name="Won Y.J."/>
        </authorList>
    </citation>
    <scope>NUCLEOTIDE SEQUENCE [LARGE SCALE GENOMIC DNA]</scope>
    <source>
        <strain evidence="1">Wonlab-2016</strain>
    </source>
</reference>
<evidence type="ECO:0000313" key="2">
    <source>
        <dbReference type="Proteomes" id="UP001519460"/>
    </source>
</evidence>
<comment type="caution">
    <text evidence="1">The sequence shown here is derived from an EMBL/GenBank/DDBJ whole genome shotgun (WGS) entry which is preliminary data.</text>
</comment>
<dbReference type="EMBL" id="JACVVK020000066">
    <property type="protein sequence ID" value="KAK7496572.1"/>
    <property type="molecule type" value="Genomic_DNA"/>
</dbReference>
<dbReference type="AlphaFoldDB" id="A0ABD0LC66"/>
<name>A0ABD0LC66_9CAEN</name>
<gene>
    <name evidence="1" type="ORF">BaRGS_00012224</name>
</gene>
<keyword evidence="2" id="KW-1185">Reference proteome</keyword>
<proteinExistence type="predicted"/>
<evidence type="ECO:0000313" key="1">
    <source>
        <dbReference type="EMBL" id="KAK7496572.1"/>
    </source>
</evidence>